<feature type="compositionally biased region" description="Pro residues" evidence="1">
    <location>
        <begin position="1"/>
        <end position="15"/>
    </location>
</feature>
<dbReference type="EMBL" id="CADCVO010000258">
    <property type="protein sequence ID" value="CAA9488893.1"/>
    <property type="molecule type" value="Genomic_DNA"/>
</dbReference>
<sequence>APRPAAAPAGPLPPRGPRHPRRGGAPAGRPRRARLPRADDARPDGPPDRPALRPALRLRERRRRAHRSAAGGDGLAARALRGAHGARARGARPGPPDALPAGRGHRLAPGRADVRAHRRRVARGGVPDALPAGGGRAARDARGGPRAPLGLPPGRGGALGVAAHDPAGEGAAALDHLPDARRPL</sequence>
<protein>
    <submittedName>
        <fullName evidence="2">Uncharacterized protein</fullName>
    </submittedName>
</protein>
<accession>A0A6J4S4T6</accession>
<gene>
    <name evidence="2" type="ORF">AVDCRST_MAG13-1624</name>
</gene>
<feature type="non-terminal residue" evidence="2">
    <location>
        <position position="184"/>
    </location>
</feature>
<organism evidence="2">
    <name type="scientific">uncultured Solirubrobacteraceae bacterium</name>
    <dbReference type="NCBI Taxonomy" id="1162706"/>
    <lineage>
        <taxon>Bacteria</taxon>
        <taxon>Bacillati</taxon>
        <taxon>Actinomycetota</taxon>
        <taxon>Thermoleophilia</taxon>
        <taxon>Solirubrobacterales</taxon>
        <taxon>Solirubrobacteraceae</taxon>
        <taxon>environmental samples</taxon>
    </lineage>
</organism>
<dbReference type="AlphaFoldDB" id="A0A6J4S4T6"/>
<evidence type="ECO:0000256" key="1">
    <source>
        <dbReference type="SAM" id="MobiDB-lite"/>
    </source>
</evidence>
<name>A0A6J4S4T6_9ACTN</name>
<feature type="compositionally biased region" description="Low complexity" evidence="1">
    <location>
        <begin position="160"/>
        <end position="173"/>
    </location>
</feature>
<proteinExistence type="predicted"/>
<feature type="compositionally biased region" description="Basic and acidic residues" evidence="1">
    <location>
        <begin position="36"/>
        <end position="51"/>
    </location>
</feature>
<feature type="non-terminal residue" evidence="2">
    <location>
        <position position="1"/>
    </location>
</feature>
<feature type="region of interest" description="Disordered" evidence="1">
    <location>
        <begin position="1"/>
        <end position="184"/>
    </location>
</feature>
<reference evidence="2" key="1">
    <citation type="submission" date="2020-02" db="EMBL/GenBank/DDBJ databases">
        <authorList>
            <person name="Meier V. D."/>
        </authorList>
    </citation>
    <scope>NUCLEOTIDE SEQUENCE</scope>
    <source>
        <strain evidence="2">AVDCRST_MAG13</strain>
    </source>
</reference>
<evidence type="ECO:0000313" key="2">
    <source>
        <dbReference type="EMBL" id="CAA9488893.1"/>
    </source>
</evidence>